<dbReference type="Proteomes" id="UP000824243">
    <property type="component" value="Unassembled WGS sequence"/>
</dbReference>
<proteinExistence type="predicted"/>
<evidence type="ECO:0000313" key="2">
    <source>
        <dbReference type="Proteomes" id="UP000824243"/>
    </source>
</evidence>
<dbReference type="Gene3D" id="1.10.1660.10">
    <property type="match status" value="1"/>
</dbReference>
<protein>
    <recommendedName>
        <fullName evidence="3">HTH merR-type domain-containing protein</fullName>
    </recommendedName>
</protein>
<evidence type="ECO:0000313" key="1">
    <source>
        <dbReference type="EMBL" id="HIX49104.1"/>
    </source>
</evidence>
<reference evidence="1" key="2">
    <citation type="submission" date="2021-04" db="EMBL/GenBank/DDBJ databases">
        <authorList>
            <person name="Gilroy R."/>
        </authorList>
    </citation>
    <scope>NUCLEOTIDE SEQUENCE</scope>
    <source>
        <strain evidence="1">ChiSjej5B23-15282</strain>
    </source>
</reference>
<organism evidence="1 2">
    <name type="scientific">Candidatus Mediterraneibacter caccavium</name>
    <dbReference type="NCBI Taxonomy" id="2838661"/>
    <lineage>
        <taxon>Bacteria</taxon>
        <taxon>Bacillati</taxon>
        <taxon>Bacillota</taxon>
        <taxon>Clostridia</taxon>
        <taxon>Lachnospirales</taxon>
        <taxon>Lachnospiraceae</taxon>
        <taxon>Mediterraneibacter</taxon>
    </lineage>
</organism>
<reference evidence="1" key="1">
    <citation type="journal article" date="2021" name="PeerJ">
        <title>Extensive microbial diversity within the chicken gut microbiome revealed by metagenomics and culture.</title>
        <authorList>
            <person name="Gilroy R."/>
            <person name="Ravi A."/>
            <person name="Getino M."/>
            <person name="Pursley I."/>
            <person name="Horton D.L."/>
            <person name="Alikhan N.F."/>
            <person name="Baker D."/>
            <person name="Gharbi K."/>
            <person name="Hall N."/>
            <person name="Watson M."/>
            <person name="Adriaenssens E.M."/>
            <person name="Foster-Nyarko E."/>
            <person name="Jarju S."/>
            <person name="Secka A."/>
            <person name="Antonio M."/>
            <person name="Oren A."/>
            <person name="Chaudhuri R.R."/>
            <person name="La Ragione R."/>
            <person name="Hildebrand F."/>
            <person name="Pallen M.J."/>
        </authorList>
    </citation>
    <scope>NUCLEOTIDE SEQUENCE</scope>
    <source>
        <strain evidence="1">ChiSjej5B23-15282</strain>
    </source>
</reference>
<dbReference type="AlphaFoldDB" id="A0A9D2AU13"/>
<evidence type="ECO:0008006" key="3">
    <source>
        <dbReference type="Google" id="ProtNLM"/>
    </source>
</evidence>
<gene>
    <name evidence="1" type="ORF">H9981_08880</name>
</gene>
<accession>A0A9D2AU13</accession>
<dbReference type="InterPro" id="IPR009061">
    <property type="entry name" value="DNA-bd_dom_put_sf"/>
</dbReference>
<name>A0A9D2AU13_9FIRM</name>
<dbReference type="EMBL" id="DXFA01000151">
    <property type="protein sequence ID" value="HIX49104.1"/>
    <property type="molecule type" value="Genomic_DNA"/>
</dbReference>
<dbReference type="SUPFAM" id="SSF46955">
    <property type="entry name" value="Putative DNA-binding domain"/>
    <property type="match status" value="1"/>
</dbReference>
<sequence length="83" mass="9764">MTEEELLLRNLKDAGCSEEEIGKYLSLETEGREKEQLRFLSAHRAKLLDQVHDSQEMLDCLDYLIYTMKKKNDHGGIHNEHKF</sequence>
<comment type="caution">
    <text evidence="1">The sequence shown here is derived from an EMBL/GenBank/DDBJ whole genome shotgun (WGS) entry which is preliminary data.</text>
</comment>